<sequence length="172" mass="18288">MARTACTCMRCLGVRGTHICSPAYTLCSSEVQNSRAIIKELSKPRLFRPELNISCSEKEEIEERIAMASSNPCSSPPASPTRTPPFSAPPSPLALSRISSTSSVSSTTSSNSSTSTYLTECPPEQDQKYIITLQGQNLVAGAREAQLCFLMGFALRKDGGVHTGVEGVVGLG</sequence>
<reference evidence="2" key="1">
    <citation type="journal article" date="2020" name="Stud. Mycol.">
        <title>101 Dothideomycetes genomes: a test case for predicting lifestyles and emergence of pathogens.</title>
        <authorList>
            <person name="Haridas S."/>
            <person name="Albert R."/>
            <person name="Binder M."/>
            <person name="Bloem J."/>
            <person name="Labutti K."/>
            <person name="Salamov A."/>
            <person name="Andreopoulos B."/>
            <person name="Baker S."/>
            <person name="Barry K."/>
            <person name="Bills G."/>
            <person name="Bluhm B."/>
            <person name="Cannon C."/>
            <person name="Castanera R."/>
            <person name="Culley D."/>
            <person name="Daum C."/>
            <person name="Ezra D."/>
            <person name="Gonzalez J."/>
            <person name="Henrissat B."/>
            <person name="Kuo A."/>
            <person name="Liang C."/>
            <person name="Lipzen A."/>
            <person name="Lutzoni F."/>
            <person name="Magnuson J."/>
            <person name="Mondo S."/>
            <person name="Nolan M."/>
            <person name="Ohm R."/>
            <person name="Pangilinan J."/>
            <person name="Park H.-J."/>
            <person name="Ramirez L."/>
            <person name="Alfaro M."/>
            <person name="Sun H."/>
            <person name="Tritt A."/>
            <person name="Yoshinaga Y."/>
            <person name="Zwiers L.-H."/>
            <person name="Turgeon B."/>
            <person name="Goodwin S."/>
            <person name="Spatafora J."/>
            <person name="Crous P."/>
            <person name="Grigoriev I."/>
        </authorList>
    </citation>
    <scope>NUCLEOTIDE SEQUENCE</scope>
    <source>
        <strain evidence="2">CBS 125425</strain>
    </source>
</reference>
<evidence type="ECO:0000313" key="3">
    <source>
        <dbReference type="Proteomes" id="UP000799444"/>
    </source>
</evidence>
<protein>
    <submittedName>
        <fullName evidence="2">Uncharacterized protein</fullName>
    </submittedName>
</protein>
<feature type="compositionally biased region" description="Pro residues" evidence="1">
    <location>
        <begin position="74"/>
        <end position="92"/>
    </location>
</feature>
<evidence type="ECO:0000313" key="2">
    <source>
        <dbReference type="EMBL" id="KAF2732351.1"/>
    </source>
</evidence>
<organism evidence="2 3">
    <name type="scientific">Polyplosphaeria fusca</name>
    <dbReference type="NCBI Taxonomy" id="682080"/>
    <lineage>
        <taxon>Eukaryota</taxon>
        <taxon>Fungi</taxon>
        <taxon>Dikarya</taxon>
        <taxon>Ascomycota</taxon>
        <taxon>Pezizomycotina</taxon>
        <taxon>Dothideomycetes</taxon>
        <taxon>Pleosporomycetidae</taxon>
        <taxon>Pleosporales</taxon>
        <taxon>Tetraplosphaeriaceae</taxon>
        <taxon>Polyplosphaeria</taxon>
    </lineage>
</organism>
<proteinExistence type="predicted"/>
<keyword evidence="3" id="KW-1185">Reference proteome</keyword>
<evidence type="ECO:0000256" key="1">
    <source>
        <dbReference type="SAM" id="MobiDB-lite"/>
    </source>
</evidence>
<feature type="compositionally biased region" description="Low complexity" evidence="1">
    <location>
        <begin position="93"/>
        <end position="116"/>
    </location>
</feature>
<gene>
    <name evidence="2" type="ORF">EJ04DRAFT_337559</name>
</gene>
<accession>A0A9P4QWS7</accession>
<feature type="region of interest" description="Disordered" evidence="1">
    <location>
        <begin position="68"/>
        <end position="119"/>
    </location>
</feature>
<dbReference type="Proteomes" id="UP000799444">
    <property type="component" value="Unassembled WGS sequence"/>
</dbReference>
<name>A0A9P4QWS7_9PLEO</name>
<comment type="caution">
    <text evidence="2">The sequence shown here is derived from an EMBL/GenBank/DDBJ whole genome shotgun (WGS) entry which is preliminary data.</text>
</comment>
<dbReference type="EMBL" id="ML996178">
    <property type="protein sequence ID" value="KAF2732351.1"/>
    <property type="molecule type" value="Genomic_DNA"/>
</dbReference>
<dbReference type="AlphaFoldDB" id="A0A9P4QWS7"/>